<proteinExistence type="predicted"/>
<dbReference type="InterPro" id="IPR005312">
    <property type="entry name" value="DUF1759"/>
</dbReference>
<dbReference type="PANTHER" id="PTHR47331:SF5">
    <property type="entry name" value="RIBONUCLEASE H"/>
    <property type="match status" value="1"/>
</dbReference>
<evidence type="ECO:0000256" key="1">
    <source>
        <dbReference type="SAM" id="MobiDB-lite"/>
    </source>
</evidence>
<feature type="region of interest" description="Disordered" evidence="1">
    <location>
        <begin position="596"/>
        <end position="616"/>
    </location>
</feature>
<reference evidence="2 3" key="1">
    <citation type="submission" date="2022-01" db="EMBL/GenBank/DDBJ databases">
        <title>A high-quality chromosome-level genome assembly of rohu carp, Labeo rohita.</title>
        <authorList>
            <person name="Arick M.A. II"/>
            <person name="Hsu C.-Y."/>
            <person name="Magbanua Z."/>
            <person name="Pechanova O."/>
            <person name="Grover C."/>
            <person name="Miller E."/>
            <person name="Thrash A."/>
            <person name="Ezzel L."/>
            <person name="Alam S."/>
            <person name="Benzie J."/>
            <person name="Hamilton M."/>
            <person name="Karsi A."/>
            <person name="Lawrence M.L."/>
            <person name="Peterson D.G."/>
        </authorList>
    </citation>
    <scope>NUCLEOTIDE SEQUENCE [LARGE SCALE GENOMIC DNA]</scope>
    <source>
        <strain evidence="3">BAU-BD-2019</strain>
        <tissue evidence="2">Blood</tissue>
    </source>
</reference>
<protein>
    <recommendedName>
        <fullName evidence="4">Peptidase aspartic putative domain-containing protein</fullName>
    </recommendedName>
</protein>
<dbReference type="Pfam" id="PF03564">
    <property type="entry name" value="DUF1759"/>
    <property type="match status" value="1"/>
</dbReference>
<evidence type="ECO:0000313" key="2">
    <source>
        <dbReference type="EMBL" id="KAI2657497.1"/>
    </source>
</evidence>
<sequence>MNPSPHGTAVPYPIAPLEVSHSPAVLFLSPAQPPGLEILAASTYGVPKPAIPYFDTGRESDFALLKMALDNVMNNQPHLSEHYKYQVLLSHFKLPSALQLAKAYMYDPRPYTTALQALQDKYGQPHQLVQSELGVILNAPAVKFGDAEAFDSFSLSIQTLVGMLRTLEGPNGYELRCGSHVDRLLSKMSPSYCDGFVEYCFSRGILQTGTDRTYTLPELSAWLQMKSQAKCISTKAATMYQTEMARSTKKDQQRSVHYRPKERSTSILYTADASSVLQGQTKSKTPSKIQPFCPYCSTKDHFLNACPKFKILTTEQIVQWISNEKRCWKCGRTHTPDRCTLKRTCTNCKELHLTILHDAALQIQKSVLLVNVPTPQVYLDRPNRSQKVMLKIVKVLLHNREKVIEAYAVLDDGSERSVVLSQAVDQLNLPSEPETLTVRTVHQDVVNLHGATVSLHVSPLHRPCRKYLIPHAFTADNLRLSEHSYPVSALQRKYEHLRSLPLPLIDRAKPLLLIMSDMPHLLIPVQPVCMGPPNGPIAVCTRLGWTLQGPTGFSQTTLSTPQSLHLTTTTLNTELFKNVERFWQIDTLPYVNEKTATRSKQDQYTPSLFSRHIPQR</sequence>
<evidence type="ECO:0008006" key="4">
    <source>
        <dbReference type="Google" id="ProtNLM"/>
    </source>
</evidence>
<organism evidence="2 3">
    <name type="scientific">Labeo rohita</name>
    <name type="common">Indian major carp</name>
    <name type="synonym">Cyprinus rohita</name>
    <dbReference type="NCBI Taxonomy" id="84645"/>
    <lineage>
        <taxon>Eukaryota</taxon>
        <taxon>Metazoa</taxon>
        <taxon>Chordata</taxon>
        <taxon>Craniata</taxon>
        <taxon>Vertebrata</taxon>
        <taxon>Euteleostomi</taxon>
        <taxon>Actinopterygii</taxon>
        <taxon>Neopterygii</taxon>
        <taxon>Teleostei</taxon>
        <taxon>Ostariophysi</taxon>
        <taxon>Cypriniformes</taxon>
        <taxon>Cyprinidae</taxon>
        <taxon>Labeoninae</taxon>
        <taxon>Labeonini</taxon>
        <taxon>Labeo</taxon>
    </lineage>
</organism>
<gene>
    <name evidence="2" type="ORF">H4Q32_008840</name>
</gene>
<accession>A0ABQ8M3M4</accession>
<dbReference type="PANTHER" id="PTHR47331">
    <property type="entry name" value="PHD-TYPE DOMAIN-CONTAINING PROTEIN"/>
    <property type="match status" value="1"/>
</dbReference>
<comment type="caution">
    <text evidence="2">The sequence shown here is derived from an EMBL/GenBank/DDBJ whole genome shotgun (WGS) entry which is preliminary data.</text>
</comment>
<name>A0ABQ8M3M4_LABRO</name>
<dbReference type="Proteomes" id="UP000830375">
    <property type="component" value="Unassembled WGS sequence"/>
</dbReference>
<dbReference type="EMBL" id="JACTAM010000013">
    <property type="protein sequence ID" value="KAI2657497.1"/>
    <property type="molecule type" value="Genomic_DNA"/>
</dbReference>
<keyword evidence="3" id="KW-1185">Reference proteome</keyword>
<evidence type="ECO:0000313" key="3">
    <source>
        <dbReference type="Proteomes" id="UP000830375"/>
    </source>
</evidence>